<dbReference type="OrthoDB" id="292303at2"/>
<sequence length="266" mass="30136">MPFLFQPVLADLALLIKVIFLLVIMASGIVRWIREAKQPPAPPQRPGRRPARDPLDDPMEHDERPRRQPQQEEIRSEVEEFLRRIGKGEPEPGRRAQPVEARQTPPAAGSRRPRQIEMIDETGFGVDDRPRQTHRRTPPQQAQPKPLFPPVPSTPPRQGIERGESVAEHVAVHLNEDQFRERATHLGEDVAQSDERLEAHLHQTFDHGLGSLAARRKVREQEDAAKRTAEEAPNLAETLLGMLSSPAGVQQAVILNEVLRRPDDRF</sequence>
<evidence type="ECO:0000256" key="1">
    <source>
        <dbReference type="SAM" id="MobiDB-lite"/>
    </source>
</evidence>
<feature type="transmembrane region" description="Helical" evidence="2">
    <location>
        <begin position="12"/>
        <end position="33"/>
    </location>
</feature>
<dbReference type="EMBL" id="CP036278">
    <property type="protein sequence ID" value="QDU53980.1"/>
    <property type="molecule type" value="Genomic_DNA"/>
</dbReference>
<feature type="region of interest" description="Disordered" evidence="1">
    <location>
        <begin position="38"/>
        <end position="164"/>
    </location>
</feature>
<keyword evidence="2" id="KW-0472">Membrane</keyword>
<organism evidence="3 4">
    <name type="scientific">Aeoliella mucimassa</name>
    <dbReference type="NCBI Taxonomy" id="2527972"/>
    <lineage>
        <taxon>Bacteria</taxon>
        <taxon>Pseudomonadati</taxon>
        <taxon>Planctomycetota</taxon>
        <taxon>Planctomycetia</taxon>
        <taxon>Pirellulales</taxon>
        <taxon>Lacipirellulaceae</taxon>
        <taxon>Aeoliella</taxon>
    </lineage>
</organism>
<gene>
    <name evidence="3" type="ORF">Pan181_01590</name>
</gene>
<evidence type="ECO:0000313" key="3">
    <source>
        <dbReference type="EMBL" id="QDU53980.1"/>
    </source>
</evidence>
<name>A0A518AGX2_9BACT</name>
<dbReference type="RefSeq" id="WP_145245016.1">
    <property type="nucleotide sequence ID" value="NZ_CP036278.1"/>
</dbReference>
<dbReference type="AlphaFoldDB" id="A0A518AGX2"/>
<feature type="compositionally biased region" description="Pro residues" evidence="1">
    <location>
        <begin position="146"/>
        <end position="155"/>
    </location>
</feature>
<protein>
    <submittedName>
        <fullName evidence="3">Uncharacterized protein</fullName>
    </submittedName>
</protein>
<evidence type="ECO:0000313" key="4">
    <source>
        <dbReference type="Proteomes" id="UP000315750"/>
    </source>
</evidence>
<feature type="compositionally biased region" description="Basic and acidic residues" evidence="1">
    <location>
        <begin position="61"/>
        <end position="94"/>
    </location>
</feature>
<accession>A0A518AGX2</accession>
<proteinExistence type="predicted"/>
<reference evidence="3 4" key="1">
    <citation type="submission" date="2019-02" db="EMBL/GenBank/DDBJ databases">
        <title>Deep-cultivation of Planctomycetes and their phenomic and genomic characterization uncovers novel biology.</title>
        <authorList>
            <person name="Wiegand S."/>
            <person name="Jogler M."/>
            <person name="Boedeker C."/>
            <person name="Pinto D."/>
            <person name="Vollmers J."/>
            <person name="Rivas-Marin E."/>
            <person name="Kohn T."/>
            <person name="Peeters S.H."/>
            <person name="Heuer A."/>
            <person name="Rast P."/>
            <person name="Oberbeckmann S."/>
            <person name="Bunk B."/>
            <person name="Jeske O."/>
            <person name="Meyerdierks A."/>
            <person name="Storesund J.E."/>
            <person name="Kallscheuer N."/>
            <person name="Luecker S."/>
            <person name="Lage O.M."/>
            <person name="Pohl T."/>
            <person name="Merkel B.J."/>
            <person name="Hornburger P."/>
            <person name="Mueller R.-W."/>
            <person name="Bruemmer F."/>
            <person name="Labrenz M."/>
            <person name="Spormann A.M."/>
            <person name="Op den Camp H."/>
            <person name="Overmann J."/>
            <person name="Amann R."/>
            <person name="Jetten M.S.M."/>
            <person name="Mascher T."/>
            <person name="Medema M.H."/>
            <person name="Devos D.P."/>
            <person name="Kaster A.-K."/>
            <person name="Ovreas L."/>
            <person name="Rohde M."/>
            <person name="Galperin M.Y."/>
            <person name="Jogler C."/>
        </authorList>
    </citation>
    <scope>NUCLEOTIDE SEQUENCE [LARGE SCALE GENOMIC DNA]</scope>
    <source>
        <strain evidence="3 4">Pan181</strain>
    </source>
</reference>
<evidence type="ECO:0000256" key="2">
    <source>
        <dbReference type="SAM" id="Phobius"/>
    </source>
</evidence>
<keyword evidence="2" id="KW-1133">Transmembrane helix</keyword>
<keyword evidence="4" id="KW-1185">Reference proteome</keyword>
<dbReference type="Proteomes" id="UP000315750">
    <property type="component" value="Chromosome"/>
</dbReference>
<dbReference type="KEGG" id="amuc:Pan181_01590"/>
<keyword evidence="2" id="KW-0812">Transmembrane</keyword>